<comment type="subunit">
    <text evidence="2">Homodimer.</text>
</comment>
<dbReference type="InterPro" id="IPR039421">
    <property type="entry name" value="Type_1_exporter"/>
</dbReference>
<dbReference type="CDD" id="cd03253">
    <property type="entry name" value="ABCC_ATM1_transporter"/>
    <property type="match status" value="1"/>
</dbReference>
<dbReference type="Proteomes" id="UP000077266">
    <property type="component" value="Unassembled WGS sequence"/>
</dbReference>
<dbReference type="SMART" id="SM00382">
    <property type="entry name" value="AAA"/>
    <property type="match status" value="1"/>
</dbReference>
<keyword evidence="8" id="KW-1278">Translocase</keyword>
<dbReference type="InterPro" id="IPR036640">
    <property type="entry name" value="ABC1_TM_sf"/>
</dbReference>
<keyword evidence="5" id="KW-0547">Nucleotide-binding</keyword>
<dbReference type="Pfam" id="PF00005">
    <property type="entry name" value="ABC_tran"/>
    <property type="match status" value="1"/>
</dbReference>
<dbReference type="PROSITE" id="PS50929">
    <property type="entry name" value="ABC_TM1F"/>
    <property type="match status" value="1"/>
</dbReference>
<feature type="domain" description="ABC transmembrane type-1" evidence="16">
    <location>
        <begin position="112"/>
        <end position="400"/>
    </location>
</feature>
<evidence type="ECO:0000256" key="14">
    <source>
        <dbReference type="SAM" id="Phobius"/>
    </source>
</evidence>
<dbReference type="FunFam" id="1.20.1560.10:FF:000004">
    <property type="entry name" value="ATP-binding cassette sub-family B member 7"/>
    <property type="match status" value="1"/>
</dbReference>
<keyword evidence="7" id="KW-0067">ATP-binding</keyword>
<feature type="transmembrane region" description="Helical" evidence="14">
    <location>
        <begin position="347"/>
        <end position="365"/>
    </location>
</feature>
<dbReference type="InterPro" id="IPR003593">
    <property type="entry name" value="AAA+_ATPase"/>
</dbReference>
<keyword evidence="18" id="KW-1185">Reference proteome</keyword>
<dbReference type="InParanoid" id="A0A165HVD0"/>
<protein>
    <recommendedName>
        <fullName evidence="12">Iron-sulfur clusters transporter ATM1, mitochondrial</fullName>
    </recommendedName>
    <alternativeName>
        <fullName evidence="13">Iron-sulfur clusters transporter atm1, mitochondrial</fullName>
    </alternativeName>
</protein>
<dbReference type="InterPro" id="IPR017871">
    <property type="entry name" value="ABC_transporter-like_CS"/>
</dbReference>
<dbReference type="Gene3D" id="1.20.1560.10">
    <property type="entry name" value="ABC transporter type 1, transmembrane domain"/>
    <property type="match status" value="1"/>
</dbReference>
<dbReference type="InterPro" id="IPR027417">
    <property type="entry name" value="P-loop_NTPase"/>
</dbReference>
<dbReference type="InterPro" id="IPR011527">
    <property type="entry name" value="ABC1_TM_dom"/>
</dbReference>
<evidence type="ECO:0000259" key="16">
    <source>
        <dbReference type="PROSITE" id="PS50929"/>
    </source>
</evidence>
<evidence type="ECO:0000256" key="13">
    <source>
        <dbReference type="ARBA" id="ARBA00040792"/>
    </source>
</evidence>
<keyword evidence="10 14" id="KW-0472">Membrane</keyword>
<dbReference type="PROSITE" id="PS00211">
    <property type="entry name" value="ABC_TRANSPORTER_1"/>
    <property type="match status" value="1"/>
</dbReference>
<dbReference type="Pfam" id="PF00664">
    <property type="entry name" value="ABC_membrane"/>
    <property type="match status" value="1"/>
</dbReference>
<dbReference type="AlphaFoldDB" id="A0A165HVD0"/>
<dbReference type="GO" id="GO:0005524">
    <property type="term" value="F:ATP binding"/>
    <property type="evidence" value="ECO:0007669"/>
    <property type="project" value="UniProtKB-KW"/>
</dbReference>
<evidence type="ECO:0000256" key="12">
    <source>
        <dbReference type="ARBA" id="ARBA00039906"/>
    </source>
</evidence>
<dbReference type="GO" id="GO:0140359">
    <property type="term" value="F:ABC-type transporter activity"/>
    <property type="evidence" value="ECO:0007669"/>
    <property type="project" value="InterPro"/>
</dbReference>
<evidence type="ECO:0000256" key="11">
    <source>
        <dbReference type="ARBA" id="ARBA00024363"/>
    </source>
</evidence>
<evidence type="ECO:0000256" key="9">
    <source>
        <dbReference type="ARBA" id="ARBA00022989"/>
    </source>
</evidence>
<evidence type="ECO:0000256" key="10">
    <source>
        <dbReference type="ARBA" id="ARBA00023136"/>
    </source>
</evidence>
<keyword evidence="9 14" id="KW-1133">Transmembrane helix</keyword>
<keyword evidence="17" id="KW-0378">Hydrolase</keyword>
<dbReference type="FunCoup" id="A0A165HVD0">
    <property type="interactions" value="433"/>
</dbReference>
<keyword evidence="6" id="KW-0496">Mitochondrion</keyword>
<dbReference type="CDD" id="cd18582">
    <property type="entry name" value="ABC_6TM_ATM1_ABCB7"/>
    <property type="match status" value="1"/>
</dbReference>
<dbReference type="PANTHER" id="PTHR24221">
    <property type="entry name" value="ATP-BINDING CASSETTE SUB-FAMILY B"/>
    <property type="match status" value="1"/>
</dbReference>
<keyword evidence="4 14" id="KW-0812">Transmembrane</keyword>
<keyword evidence="3" id="KW-0813">Transport</keyword>
<comment type="subcellular location">
    <subcellularLocation>
        <location evidence="1">Mitochondrion inner membrane</location>
        <topology evidence="1">Multi-pass membrane protein</topology>
    </subcellularLocation>
</comment>
<feature type="domain" description="ABC transporter" evidence="15">
    <location>
        <begin position="434"/>
        <end position="670"/>
    </location>
</feature>
<comment type="similarity">
    <text evidence="11">Belongs to the ABC transporter superfamily. ABCB family. Heavy Metal importer (TC 3.A.1.210) subfamily.</text>
</comment>
<sequence>MSWLPARTALHAASLLTARRCPHAAGTLAASTPVRQLRTCRQPVSPRLLAAQSRRNLWTSSSSQSRSLVELSAKEKAAIERRETRRRDWAIIKKLTLNLWPKNEWSIRARVLVGLGLLFAGKILNVQVPFVFRSVIDALNVDISADTTVWLLAGGLILAYGATRVGATLCSELLNAVFAKVGQRAVRKVARETFDHLMHLDLQFHLSRQTGGLTRAIDRGTKGITFIIGSIVFRIFPTVVEVGMVCGILTYNFGFQYAMVTALTMIAYTWFTVKTTAWRTQFRQAANKADNKSATIAVDALINYEAVKNFGNEKHEIQRYDDALAKYEDSSLKIASSLAFLNSGQNIIFSTALTAMMFLAAQGIVNGTMTVGDLVMVNQLVFQLSLPLNFLGTVYRELRQSLLDMDTLFKLQGEQNTMKNHPEAQPLRLNGGTIRFENVEFAYNPHRQILKSVSFEIPAGKKVAIVGPSGCGKSTVVKLLGRFYDPRGGRILIDGQDIARVEIESLRSALGVVPQDTPLFHTDIINNIRYGRLDASDEELFEAARKAHIHEAVMKLPDGYKTAVGERGLMISGGEKQRLAIARVLLKNPPILLFDEATSALDPHTEQELMNNVNGILQERHCTSVFIAHRLRTVIDADVIIVLKEGVVVEQGTHEALLAAHGVYYDLWRAQQDENYA</sequence>
<dbReference type="OrthoDB" id="6500128at2759"/>
<gene>
    <name evidence="17" type="ORF">EXIGLDRAFT_675068</name>
</gene>
<evidence type="ECO:0000313" key="17">
    <source>
        <dbReference type="EMBL" id="KZV92512.1"/>
    </source>
</evidence>
<keyword evidence="6" id="KW-0999">Mitochondrion inner membrane</keyword>
<evidence type="ECO:0000256" key="2">
    <source>
        <dbReference type="ARBA" id="ARBA00011738"/>
    </source>
</evidence>
<dbReference type="InterPro" id="IPR003439">
    <property type="entry name" value="ABC_transporter-like_ATP-bd"/>
</dbReference>
<accession>A0A165HVD0</accession>
<name>A0A165HVD0_EXIGL</name>
<dbReference type="EMBL" id="KV426007">
    <property type="protein sequence ID" value="KZV92512.1"/>
    <property type="molecule type" value="Genomic_DNA"/>
</dbReference>
<evidence type="ECO:0000256" key="6">
    <source>
        <dbReference type="ARBA" id="ARBA00022792"/>
    </source>
</evidence>
<feature type="transmembrane region" description="Helical" evidence="14">
    <location>
        <begin position="254"/>
        <end position="273"/>
    </location>
</feature>
<reference evidence="17 18" key="1">
    <citation type="journal article" date="2016" name="Mol. Biol. Evol.">
        <title>Comparative Genomics of Early-Diverging Mushroom-Forming Fungi Provides Insights into the Origins of Lignocellulose Decay Capabilities.</title>
        <authorList>
            <person name="Nagy L.G."/>
            <person name="Riley R."/>
            <person name="Tritt A."/>
            <person name="Adam C."/>
            <person name="Daum C."/>
            <person name="Floudas D."/>
            <person name="Sun H."/>
            <person name="Yadav J.S."/>
            <person name="Pangilinan J."/>
            <person name="Larsson K.H."/>
            <person name="Matsuura K."/>
            <person name="Barry K."/>
            <person name="Labutti K."/>
            <person name="Kuo R."/>
            <person name="Ohm R.A."/>
            <person name="Bhattacharya S.S."/>
            <person name="Shirouzu T."/>
            <person name="Yoshinaga Y."/>
            <person name="Martin F.M."/>
            <person name="Grigoriev I.V."/>
            <person name="Hibbett D.S."/>
        </authorList>
    </citation>
    <scope>NUCLEOTIDE SEQUENCE [LARGE SCALE GENOMIC DNA]</scope>
    <source>
        <strain evidence="17 18">HHB12029</strain>
    </source>
</reference>
<dbReference type="PROSITE" id="PS50893">
    <property type="entry name" value="ABC_TRANSPORTER_2"/>
    <property type="match status" value="1"/>
</dbReference>
<dbReference type="GO" id="GO:0006879">
    <property type="term" value="P:intracellular iron ion homeostasis"/>
    <property type="evidence" value="ECO:0007669"/>
    <property type="project" value="TreeGrafter"/>
</dbReference>
<proteinExistence type="inferred from homology"/>
<dbReference type="GO" id="GO:0140466">
    <property type="term" value="P:iron-sulfur cluster export from the mitochondrion"/>
    <property type="evidence" value="ECO:0007669"/>
    <property type="project" value="UniProtKB-ARBA"/>
</dbReference>
<dbReference type="SUPFAM" id="SSF90123">
    <property type="entry name" value="ABC transporter transmembrane region"/>
    <property type="match status" value="1"/>
</dbReference>
<evidence type="ECO:0000256" key="4">
    <source>
        <dbReference type="ARBA" id="ARBA00022692"/>
    </source>
</evidence>
<dbReference type="STRING" id="1314781.A0A165HVD0"/>
<evidence type="ECO:0000256" key="7">
    <source>
        <dbReference type="ARBA" id="ARBA00022840"/>
    </source>
</evidence>
<dbReference type="Gene3D" id="3.40.50.300">
    <property type="entry name" value="P-loop containing nucleotide triphosphate hydrolases"/>
    <property type="match status" value="1"/>
</dbReference>
<evidence type="ECO:0000256" key="3">
    <source>
        <dbReference type="ARBA" id="ARBA00022448"/>
    </source>
</evidence>
<dbReference type="GO" id="GO:0005743">
    <property type="term" value="C:mitochondrial inner membrane"/>
    <property type="evidence" value="ECO:0007669"/>
    <property type="project" value="UniProtKB-SubCell"/>
</dbReference>
<evidence type="ECO:0000256" key="1">
    <source>
        <dbReference type="ARBA" id="ARBA00004448"/>
    </source>
</evidence>
<dbReference type="SUPFAM" id="SSF52540">
    <property type="entry name" value="P-loop containing nucleoside triphosphate hydrolases"/>
    <property type="match status" value="1"/>
</dbReference>
<dbReference type="PANTHER" id="PTHR24221:SF402">
    <property type="entry name" value="IRON-SULFUR CLUSTERS TRANSPORTER ABCB7, MITOCHONDRIAL"/>
    <property type="match status" value="1"/>
</dbReference>
<dbReference type="GO" id="GO:0016887">
    <property type="term" value="F:ATP hydrolysis activity"/>
    <property type="evidence" value="ECO:0007669"/>
    <property type="project" value="InterPro"/>
</dbReference>
<evidence type="ECO:0000259" key="15">
    <source>
        <dbReference type="PROSITE" id="PS50893"/>
    </source>
</evidence>
<evidence type="ECO:0000256" key="8">
    <source>
        <dbReference type="ARBA" id="ARBA00022967"/>
    </source>
</evidence>
<evidence type="ECO:0000313" key="18">
    <source>
        <dbReference type="Proteomes" id="UP000077266"/>
    </source>
</evidence>
<dbReference type="FunFam" id="3.40.50.300:FF:000186">
    <property type="entry name" value="ATP-binding cassette sub-family B member 7, mitochondrial"/>
    <property type="match status" value="1"/>
</dbReference>
<organism evidence="17 18">
    <name type="scientific">Exidia glandulosa HHB12029</name>
    <dbReference type="NCBI Taxonomy" id="1314781"/>
    <lineage>
        <taxon>Eukaryota</taxon>
        <taxon>Fungi</taxon>
        <taxon>Dikarya</taxon>
        <taxon>Basidiomycota</taxon>
        <taxon>Agaricomycotina</taxon>
        <taxon>Agaricomycetes</taxon>
        <taxon>Auriculariales</taxon>
        <taxon>Exidiaceae</taxon>
        <taxon>Exidia</taxon>
    </lineage>
</organism>
<evidence type="ECO:0000256" key="5">
    <source>
        <dbReference type="ARBA" id="ARBA00022741"/>
    </source>
</evidence>